<name>A0ABQ8QWA5_FUSEQ</name>
<dbReference type="Proteomes" id="UP001152024">
    <property type="component" value="Unassembled WGS sequence"/>
</dbReference>
<evidence type="ECO:0000313" key="2">
    <source>
        <dbReference type="Proteomes" id="UP001152024"/>
    </source>
</evidence>
<dbReference type="InterPro" id="IPR036250">
    <property type="entry name" value="AcylCo_DH-like_C"/>
</dbReference>
<evidence type="ECO:0000313" key="1">
    <source>
        <dbReference type="EMBL" id="KAJ4109682.1"/>
    </source>
</evidence>
<dbReference type="InterPro" id="IPR046373">
    <property type="entry name" value="Acyl-CoA_Oxase/DH_mid-dom_sf"/>
</dbReference>
<organism evidence="1 2">
    <name type="scientific">Fusarium equiseti</name>
    <name type="common">Fusarium scirpi</name>
    <dbReference type="NCBI Taxonomy" id="61235"/>
    <lineage>
        <taxon>Eukaryota</taxon>
        <taxon>Fungi</taxon>
        <taxon>Dikarya</taxon>
        <taxon>Ascomycota</taxon>
        <taxon>Pezizomycotina</taxon>
        <taxon>Sordariomycetes</taxon>
        <taxon>Hypocreomycetidae</taxon>
        <taxon>Hypocreales</taxon>
        <taxon>Nectriaceae</taxon>
        <taxon>Fusarium</taxon>
        <taxon>Fusarium incarnatum-equiseti species complex</taxon>
    </lineage>
</organism>
<comment type="caution">
    <text evidence="1">The sequence shown here is derived from an EMBL/GenBank/DDBJ whole genome shotgun (WGS) entry which is preliminary data.</text>
</comment>
<dbReference type="InterPro" id="IPR009100">
    <property type="entry name" value="AcylCoA_DH/oxidase_NM_dom_sf"/>
</dbReference>
<evidence type="ECO:0008006" key="3">
    <source>
        <dbReference type="Google" id="ProtNLM"/>
    </source>
</evidence>
<reference evidence="1" key="1">
    <citation type="submission" date="2022-09" db="EMBL/GenBank/DDBJ databases">
        <title>Fusarium specimens isolated from Avocado Roots.</title>
        <authorList>
            <person name="Stajich J."/>
            <person name="Roper C."/>
            <person name="Heimlech-Rivalta G."/>
        </authorList>
    </citation>
    <scope>NUCLEOTIDE SEQUENCE</scope>
    <source>
        <strain evidence="1">CF00095</strain>
    </source>
</reference>
<dbReference type="Gene3D" id="2.40.110.10">
    <property type="entry name" value="Butyryl-CoA Dehydrogenase, subunit A, domain 2"/>
    <property type="match status" value="1"/>
</dbReference>
<dbReference type="InterPro" id="IPR012258">
    <property type="entry name" value="Acyl-CoA_oxidase"/>
</dbReference>
<dbReference type="EMBL" id="JAOQBH010000037">
    <property type="protein sequence ID" value="KAJ4109682.1"/>
    <property type="molecule type" value="Genomic_DNA"/>
</dbReference>
<proteinExistence type="predicted"/>
<dbReference type="PANTHER" id="PTHR10909">
    <property type="entry name" value="ELECTRON TRANSPORT OXIDOREDUCTASE"/>
    <property type="match status" value="1"/>
</dbReference>
<gene>
    <name evidence="1" type="ORF">NW768_012118</name>
</gene>
<dbReference type="SUPFAM" id="SSF56645">
    <property type="entry name" value="Acyl-CoA dehydrogenase NM domain-like"/>
    <property type="match status" value="1"/>
</dbReference>
<dbReference type="SUPFAM" id="SSF47203">
    <property type="entry name" value="Acyl-CoA dehydrogenase C-terminal domain-like"/>
    <property type="match status" value="1"/>
</dbReference>
<protein>
    <recommendedName>
        <fullName evidence="3">Acyl-CoA dehydrogenase NM domain-like protein</fullName>
    </recommendedName>
</protein>
<keyword evidence="2" id="KW-1185">Reference proteome</keyword>
<accession>A0ABQ8QWA5</accession>
<dbReference type="PANTHER" id="PTHR10909:SF382">
    <property type="entry name" value="ACYL-COENZYME A OXIDASE"/>
    <property type="match status" value="1"/>
</dbReference>
<dbReference type="Gene3D" id="1.20.140.10">
    <property type="entry name" value="Butyryl-CoA Dehydrogenase, subunit A, domain 3"/>
    <property type="match status" value="1"/>
</dbReference>
<sequence>MDRIPIDAGLPDTPEWKTQAYFNDDSAFQKIQISYARAKSLAKQIDMTVEDIMGPSSKFWGFHLNYMVTADTAVYVILTIHWNLCIGTIASYPDAHPTVKSILQELQEFKSVGEFMLSEVGHGLDARNIETTATMGSDGSFDLHTPVSRAAKIMPPTTPLAGMSRVAVVFAQLIADGVNRGVRPFIVRINQVDGTLCPGVVSRLLPSRPGPKPVDHAVTTFHHVHLEPWALLEDASPSKNQSKEFSRHIQRVTIGTLSLSMGNIPVLRLIAFIAGRYSQKRTVAGMSTTQRVPIITFSTQHTPILVALASASVFEAFGRVLCESLGKEDSRVWSGLACVYKQTVSFAAETLYHDIIDRCGWQGLYAHNQMIEMVMCMRGTSMADGDKLVLCIRLVSELLLNRYQLPTAKNPKGLLAQHETSLWKEASRVSRKIMIGPAGHRNDAFNELILPRCTSLVTAIGHRMAYEAAESSDLVSPVALKLFEAECMLQNPGWYVETKRLSIASMHKLHAEALRTLLPQLDSLLKETQASPWVTSPILKNQDWEIFLQNLPAFSHDGNIPLAVDTDVDSLISNSTLHHDGHETESLLENPIQQAKHDAFQPRKVDPKKKKGWHWLQRVGIRL</sequence>